<keyword evidence="6" id="KW-0406">Ion transport</keyword>
<reference evidence="11" key="1">
    <citation type="journal article" date="2010" name="Nat. Biotechnol.">
        <title>Draft genome sequence of the oilseed species Ricinus communis.</title>
        <authorList>
            <person name="Chan A.P."/>
            <person name="Crabtree J."/>
            <person name="Zhao Q."/>
            <person name="Lorenzi H."/>
            <person name="Orvis J."/>
            <person name="Puiu D."/>
            <person name="Melake-Berhan A."/>
            <person name="Jones K.M."/>
            <person name="Redman J."/>
            <person name="Chen G."/>
            <person name="Cahoon E.B."/>
            <person name="Gedil M."/>
            <person name="Stanke M."/>
            <person name="Haas B.J."/>
            <person name="Wortman J.R."/>
            <person name="Fraser-Liggett C.M."/>
            <person name="Ravel J."/>
            <person name="Rabinowicz P.D."/>
        </authorList>
    </citation>
    <scope>NUCLEOTIDE SEQUENCE [LARGE SCALE GENOMIC DNA]</scope>
    <source>
        <strain evidence="11">cv. Hale</strain>
    </source>
</reference>
<dbReference type="InterPro" id="IPR000711">
    <property type="entry name" value="ATPase_OSCP/dsu"/>
</dbReference>
<evidence type="ECO:0000256" key="8">
    <source>
        <dbReference type="ARBA" id="ARBA00023310"/>
    </source>
</evidence>
<dbReference type="PRINTS" id="PR00125">
    <property type="entry name" value="ATPASEDELTA"/>
</dbReference>
<dbReference type="FunCoup" id="B9SBC4">
    <property type="interactions" value="798"/>
</dbReference>
<evidence type="ECO:0000256" key="7">
    <source>
        <dbReference type="ARBA" id="ARBA00023136"/>
    </source>
</evidence>
<dbReference type="eggNOG" id="KOG1662">
    <property type="taxonomic scope" value="Eukaryota"/>
</dbReference>
<dbReference type="OMA" id="VSSEVKM"/>
<keyword evidence="4" id="KW-0813">Transport</keyword>
<dbReference type="InParanoid" id="B9SBC4"/>
<dbReference type="PANTHER" id="PTHR11910">
    <property type="entry name" value="ATP SYNTHASE DELTA CHAIN"/>
    <property type="match status" value="1"/>
</dbReference>
<feature type="coiled-coil region" evidence="9">
    <location>
        <begin position="90"/>
        <end position="117"/>
    </location>
</feature>
<evidence type="ECO:0000256" key="3">
    <source>
        <dbReference type="ARBA" id="ARBA00011648"/>
    </source>
</evidence>
<dbReference type="GO" id="GO:0009772">
    <property type="term" value="P:photosynthetic electron transport in photosystem II"/>
    <property type="evidence" value="ECO:0000318"/>
    <property type="project" value="GO_Central"/>
</dbReference>
<dbReference type="OrthoDB" id="1262810at2759"/>
<comment type="similarity">
    <text evidence="2">Belongs to the ATPase delta chain family.</text>
</comment>
<keyword evidence="8" id="KW-0066">ATP synthesis</keyword>
<evidence type="ECO:0000313" key="10">
    <source>
        <dbReference type="EMBL" id="EEF39009.1"/>
    </source>
</evidence>
<dbReference type="Proteomes" id="UP000008311">
    <property type="component" value="Unassembled WGS sequence"/>
</dbReference>
<dbReference type="KEGG" id="rcu:8282133"/>
<evidence type="ECO:0000256" key="9">
    <source>
        <dbReference type="SAM" id="Coils"/>
    </source>
</evidence>
<sequence>MDTLSNSVSTLKLPALHSKPRQFYHFKTPSASQQLPPTHFTTKPNSISNRNTNIQILSLKSLTNSPSFLKPPPNTHQNPATGYAAALLDIAQFNNSLETVEKDVKRLSKLLRNEQIQCILINPLVGDKEKGLVLKEVGKKGKFNSILVRLLTMLIERNKIMIVNEVLVEFQRIFDELSGTKVVLVSSKKKMEEDALFRIAQSVQKFSGAVKVKVRNLVDEKLPSSAV</sequence>
<organism evidence="10 11">
    <name type="scientific">Ricinus communis</name>
    <name type="common">Castor bean</name>
    <dbReference type="NCBI Taxonomy" id="3988"/>
    <lineage>
        <taxon>Eukaryota</taxon>
        <taxon>Viridiplantae</taxon>
        <taxon>Streptophyta</taxon>
        <taxon>Embryophyta</taxon>
        <taxon>Tracheophyta</taxon>
        <taxon>Spermatophyta</taxon>
        <taxon>Magnoliopsida</taxon>
        <taxon>eudicotyledons</taxon>
        <taxon>Gunneridae</taxon>
        <taxon>Pentapetalae</taxon>
        <taxon>rosids</taxon>
        <taxon>fabids</taxon>
        <taxon>Malpighiales</taxon>
        <taxon>Euphorbiaceae</taxon>
        <taxon>Acalyphoideae</taxon>
        <taxon>Acalypheae</taxon>
        <taxon>Ricinus</taxon>
    </lineage>
</organism>
<dbReference type="GO" id="GO:0046933">
    <property type="term" value="F:proton-transporting ATP synthase activity, rotational mechanism"/>
    <property type="evidence" value="ECO:0007669"/>
    <property type="project" value="InterPro"/>
</dbReference>
<dbReference type="Pfam" id="PF00213">
    <property type="entry name" value="OSCP"/>
    <property type="match status" value="1"/>
</dbReference>
<dbReference type="NCBIfam" id="TIGR01145">
    <property type="entry name" value="ATP_synt_delta"/>
    <property type="match status" value="1"/>
</dbReference>
<evidence type="ECO:0000256" key="5">
    <source>
        <dbReference type="ARBA" id="ARBA00022781"/>
    </source>
</evidence>
<dbReference type="GO" id="GO:0009773">
    <property type="term" value="P:photosynthetic electron transport in photosystem I"/>
    <property type="evidence" value="ECO:0000318"/>
    <property type="project" value="GO_Central"/>
</dbReference>
<dbReference type="SUPFAM" id="SSF47928">
    <property type="entry name" value="N-terminal domain of the delta subunit of the F1F0-ATP synthase"/>
    <property type="match status" value="1"/>
</dbReference>
<dbReference type="GO" id="GO:0016787">
    <property type="term" value="F:hydrolase activity"/>
    <property type="evidence" value="ECO:0007669"/>
    <property type="project" value="UniProtKB-KW"/>
</dbReference>
<proteinExistence type="inferred from homology"/>
<comment type="subunit">
    <text evidence="3">F-type ATPases have 2 components, CF(1) - the catalytic core - and CF(0) - the membrane proton channel. CF(1) has five subunits: alpha(3), beta(3), gamma(1), delta(1), epsilon(1). CF(0) has three main subunits: a, b and c.</text>
</comment>
<comment type="subcellular location">
    <subcellularLocation>
        <location evidence="1">Membrane</location>
    </subcellularLocation>
</comment>
<name>B9SBC4_RICCO</name>
<keyword evidence="5" id="KW-0375">Hydrogen ion transport</keyword>
<evidence type="ECO:0000256" key="4">
    <source>
        <dbReference type="ARBA" id="ARBA00022448"/>
    </source>
</evidence>
<dbReference type="InterPro" id="IPR026015">
    <property type="entry name" value="ATP_synth_OSCP/delta_N_sf"/>
</dbReference>
<dbReference type="GO" id="GO:0016020">
    <property type="term" value="C:membrane"/>
    <property type="evidence" value="ECO:0007669"/>
    <property type="project" value="UniProtKB-SubCell"/>
</dbReference>
<keyword evidence="10" id="KW-0378">Hydrolase</keyword>
<keyword evidence="9" id="KW-0175">Coiled coil</keyword>
<keyword evidence="11" id="KW-1185">Reference proteome</keyword>
<gene>
    <name evidence="10" type="ORF">RCOM_0715620</name>
</gene>
<accession>B9SBC4</accession>
<evidence type="ECO:0000256" key="2">
    <source>
        <dbReference type="ARBA" id="ARBA00007046"/>
    </source>
</evidence>
<keyword evidence="7" id="KW-0472">Membrane</keyword>
<evidence type="ECO:0000256" key="6">
    <source>
        <dbReference type="ARBA" id="ARBA00023065"/>
    </source>
</evidence>
<protein>
    <submittedName>
        <fullName evidence="10">ATP synthase delta chain, putative</fullName>
        <ecNumber evidence="10">3.6.3.14</ecNumber>
    </submittedName>
</protein>
<dbReference type="EC" id="3.6.3.14" evidence="10"/>
<dbReference type="AlphaFoldDB" id="B9SBC4"/>
<dbReference type="Gene3D" id="1.10.520.20">
    <property type="entry name" value="N-terminal domain of the delta subunit of the F1F0-ATP synthase"/>
    <property type="match status" value="1"/>
</dbReference>
<evidence type="ECO:0000313" key="11">
    <source>
        <dbReference type="Proteomes" id="UP000008311"/>
    </source>
</evidence>
<evidence type="ECO:0000256" key="1">
    <source>
        <dbReference type="ARBA" id="ARBA00004370"/>
    </source>
</evidence>
<dbReference type="EMBL" id="EQ973914">
    <property type="protein sequence ID" value="EEF39009.1"/>
    <property type="molecule type" value="Genomic_DNA"/>
</dbReference>
<dbReference type="GO" id="GO:0015986">
    <property type="term" value="P:proton motive force-driven ATP synthesis"/>
    <property type="evidence" value="ECO:0000318"/>
    <property type="project" value="GO_Central"/>
</dbReference>
<dbReference type="STRING" id="3988.B9SBC4"/>